<keyword evidence="1" id="KW-0812">Transmembrane</keyword>
<comment type="caution">
    <text evidence="3">The sequence shown here is derived from an EMBL/GenBank/DDBJ whole genome shotgun (WGS) entry which is preliminary data.</text>
</comment>
<reference evidence="3 4" key="1">
    <citation type="submission" date="2017-09" db="EMBL/GenBank/DDBJ databases">
        <title>Genomics of the genus Arcobacter.</title>
        <authorList>
            <person name="Perez-Cataluna A."/>
            <person name="Figueras M.J."/>
            <person name="Salas-Masso N."/>
        </authorList>
    </citation>
    <scope>NUCLEOTIDE SEQUENCE [LARGE SCALE GENOMIC DNA]</scope>
    <source>
        <strain evidence="3 4">DSM 18005</strain>
    </source>
</reference>
<protein>
    <submittedName>
        <fullName evidence="3">DUF3971 domain-containing protein</fullName>
    </submittedName>
</protein>
<keyword evidence="1" id="KW-0472">Membrane</keyword>
<gene>
    <name evidence="3" type="ORF">CP960_00020</name>
</gene>
<evidence type="ECO:0000313" key="3">
    <source>
        <dbReference type="EMBL" id="PKI82176.1"/>
    </source>
</evidence>
<sequence>MSNKIKLFFLTLVCLVFAFVFFLFFGIKIDSISFGEVSVSKLYIKFDKKLIVNIEQLTYKSKKQGSSSSIEDLKTNIRRLPSLLKYFKEINIETLKVNDNTFTIYFDKKNLYLDNKYINLSSKVNVYSKSVVLDLYSLYLKDLKLFFKGKAKVDMFKEIVTYLGNYSYKDVIGELNLQVDKDYFSFYTNTNELEDIKFIKDFVRLSSGVAEAWMYDNVTGKMKLNYLYGKLKTDNFEPVLDSFKGNATIENAKIRFHKNANTVNTKKLTIDYEDDKLLFSMLKPTYNNTKLYGSSVVINNLTSEAKGEVVVNIKTKSALNDDILGILKAYDIHLPLTQTSGTTNSTFKLVVPYLLEKQMKTTGYFQAKNSTFKLKDFEFFTKDAKVELKGSNVIIKESHIRHKQMFEGKVNLNIDTSKSLAKGSVKLDSLIIKNADDEIINAKDINTTLNIDFKENTILNFNTLDTSLDIKKQSLDINIKDLNKIYEHSKLLKNLNIKDGSIKLFVYDNEKIDFDLVLNNLDY</sequence>
<proteinExistence type="predicted"/>
<dbReference type="AlphaFoldDB" id="A0A2N1J6K0"/>
<evidence type="ECO:0000256" key="1">
    <source>
        <dbReference type="SAM" id="Phobius"/>
    </source>
</evidence>
<evidence type="ECO:0000313" key="4">
    <source>
        <dbReference type="Proteomes" id="UP000233248"/>
    </source>
</evidence>
<keyword evidence="4" id="KW-1185">Reference proteome</keyword>
<name>A0A2N1J6K0_9BACT</name>
<feature type="non-terminal residue" evidence="3">
    <location>
        <position position="523"/>
    </location>
</feature>
<dbReference type="InterPro" id="IPR025263">
    <property type="entry name" value="YhdP_central"/>
</dbReference>
<feature type="transmembrane region" description="Helical" evidence="1">
    <location>
        <begin position="7"/>
        <end position="27"/>
    </location>
</feature>
<keyword evidence="1" id="KW-1133">Transmembrane helix</keyword>
<organism evidence="3 4">
    <name type="scientific">Malaciobacter halophilus</name>
    <dbReference type="NCBI Taxonomy" id="197482"/>
    <lineage>
        <taxon>Bacteria</taxon>
        <taxon>Pseudomonadati</taxon>
        <taxon>Campylobacterota</taxon>
        <taxon>Epsilonproteobacteria</taxon>
        <taxon>Campylobacterales</taxon>
        <taxon>Arcobacteraceae</taxon>
        <taxon>Malaciobacter</taxon>
    </lineage>
</organism>
<evidence type="ECO:0000259" key="2">
    <source>
        <dbReference type="Pfam" id="PF13116"/>
    </source>
</evidence>
<dbReference type="Pfam" id="PF13116">
    <property type="entry name" value="YhdP"/>
    <property type="match status" value="1"/>
</dbReference>
<accession>A0A2N1J6K0</accession>
<feature type="domain" description="YhdP central" evidence="2">
    <location>
        <begin position="227"/>
        <end position="520"/>
    </location>
</feature>
<dbReference type="EMBL" id="NXIF01000002">
    <property type="protein sequence ID" value="PKI82176.1"/>
    <property type="molecule type" value="Genomic_DNA"/>
</dbReference>
<dbReference type="Proteomes" id="UP000233248">
    <property type="component" value="Unassembled WGS sequence"/>
</dbReference>